<feature type="compositionally biased region" description="Polar residues" evidence="1">
    <location>
        <begin position="454"/>
        <end position="471"/>
    </location>
</feature>
<dbReference type="PROSITE" id="PS00108">
    <property type="entry name" value="PROTEIN_KINASE_ST"/>
    <property type="match status" value="1"/>
</dbReference>
<dbReference type="RefSeq" id="XP_066070959.1">
    <property type="nucleotide sequence ID" value="XM_066214862.1"/>
</dbReference>
<dbReference type="PANTHER" id="PTHR44167">
    <property type="entry name" value="OVARIAN-SPECIFIC SERINE/THREONINE-PROTEIN KINASE LOK-RELATED"/>
    <property type="match status" value="1"/>
</dbReference>
<dbReference type="SMART" id="SM00220">
    <property type="entry name" value="S_TKc"/>
    <property type="match status" value="1"/>
</dbReference>
<dbReference type="OrthoDB" id="4062651at2759"/>
<dbReference type="Pfam" id="PF00069">
    <property type="entry name" value="Pkinase"/>
    <property type="match status" value="1"/>
</dbReference>
<dbReference type="PANTHER" id="PTHR44167:SF24">
    <property type="entry name" value="SERINE_THREONINE-PROTEIN KINASE CHK2"/>
    <property type="match status" value="1"/>
</dbReference>
<evidence type="ECO:0000256" key="1">
    <source>
        <dbReference type="SAM" id="MobiDB-lite"/>
    </source>
</evidence>
<dbReference type="GO" id="GO:0005634">
    <property type="term" value="C:nucleus"/>
    <property type="evidence" value="ECO:0007669"/>
    <property type="project" value="TreeGrafter"/>
</dbReference>
<gene>
    <name evidence="3" type="ORF">L203_105495</name>
</gene>
<reference evidence="3" key="1">
    <citation type="submission" date="2016-06" db="EMBL/GenBank/DDBJ databases">
        <authorList>
            <person name="Cuomo C."/>
            <person name="Litvintseva A."/>
            <person name="Heitman J."/>
            <person name="Chen Y."/>
            <person name="Sun S."/>
            <person name="Springer D."/>
            <person name="Dromer F."/>
            <person name="Young S."/>
            <person name="Zeng Q."/>
            <person name="Chapman S."/>
            <person name="Gujja S."/>
            <person name="Saif S."/>
            <person name="Birren B."/>
        </authorList>
    </citation>
    <scope>NUCLEOTIDE SEQUENCE</scope>
    <source>
        <strain evidence="3">CBS 7841</strain>
    </source>
</reference>
<evidence type="ECO:0000313" key="3">
    <source>
        <dbReference type="EMBL" id="WVN90259.1"/>
    </source>
</evidence>
<dbReference type="GO" id="GO:0044773">
    <property type="term" value="P:mitotic DNA damage checkpoint signaling"/>
    <property type="evidence" value="ECO:0007669"/>
    <property type="project" value="TreeGrafter"/>
</dbReference>
<reference evidence="3" key="3">
    <citation type="submission" date="2024-01" db="EMBL/GenBank/DDBJ databases">
        <authorList>
            <person name="Coelho M.A."/>
            <person name="David-Palma M."/>
            <person name="Shea T."/>
            <person name="Sun S."/>
            <person name="Cuomo C.A."/>
            <person name="Heitman J."/>
        </authorList>
    </citation>
    <scope>NUCLEOTIDE SEQUENCE</scope>
    <source>
        <strain evidence="3">CBS 7841</strain>
    </source>
</reference>
<dbReference type="InterPro" id="IPR011009">
    <property type="entry name" value="Kinase-like_dom_sf"/>
</dbReference>
<feature type="compositionally biased region" description="Basic and acidic residues" evidence="1">
    <location>
        <begin position="797"/>
        <end position="807"/>
    </location>
</feature>
<keyword evidence="4" id="KW-1185">Reference proteome</keyword>
<proteinExistence type="predicted"/>
<evidence type="ECO:0000313" key="4">
    <source>
        <dbReference type="Proteomes" id="UP000094043"/>
    </source>
</evidence>
<dbReference type="VEuPathDB" id="FungiDB:L203_04173"/>
<sequence length="915" mass="100477">MSPIRDTFSRRQPTLTPPPLSSRPGAESSLSMSAGSSRNDLFTASWQPDLPPPRPLSGNLGRGYLLENDIATHAPSGKHTDGVKSHASPLPMRRRDLEASLHLVDDGVDEFGIQKHHLVSSVSASTSTLAASALPRSRGFNLQAGGPEGSSKTSSFFDVSTGLPAPPPAPKLASAFYPQASINSLSSNDSQSSSLRHVPAPLHLAQSGPIAKSTRGEQRHKSWNSYTSSISSSPPSVTVEEDHYSPLHQSPKLPPAKGDWMPPLPSFANDISLRCLPRDKRCFLGEGRYARVQLAAYKRLNKTNGEGGMLGRVLPGMGMKEDLDGKRKINQEGDGLEGGSWRLCAVKRLAGDRESQTMGLREAFFLNRLMVNESADHERNRIKPKQRTASPLRDAPNQPTPPYTPESHSKRKHKRSVYITRLIAVKEDPDPQLPISHLRSSSDTYGRKRESLTRQRSSSMLPAHSPPTSIKNDVVNKLSRDNSKPDAANMPSFPSHPSLVQAMRQEMATPSLSQLVLVFEFAHLGTMDRFLRDSPQLIGKKIWSRWARESCEALEWVHRKGIVHADVKPGNLLLTRDMHIRLSDFGSSLLIHSAHTPTDGLGLGTLPFAAPELVENNQTFSFPIDIFALGATLYQCITGREPFRGLRSYEMIHYVRKGGLWAYEEQERLARIGEPLEAVLSGTPYPSAWRDPYQHATTSGGIRRTGSLRVPSAQSPHQPLHAPEAHPQLNRVQSREFIQAEEDASKGGSPGGVKSYMNWAKGLGSGGGEVVEALLAEGEFPPKDIFSNLSRSNSLRRSNEFERKPDIADLEGEQQQKQSEVYPSEPSAAVPSPLPHPSPALSASPTSPSPSSSTPNLFQPYTDGSPAMMFLSGAERVPEEWREVLQGMLEPDQEMRLTTHEVLNRWDEVGVSEEI</sequence>
<name>A0A1E3IFE5_9TREE</name>
<dbReference type="GO" id="GO:0005524">
    <property type="term" value="F:ATP binding"/>
    <property type="evidence" value="ECO:0007669"/>
    <property type="project" value="InterPro"/>
</dbReference>
<dbReference type="GO" id="GO:0004674">
    <property type="term" value="F:protein serine/threonine kinase activity"/>
    <property type="evidence" value="ECO:0007669"/>
    <property type="project" value="TreeGrafter"/>
</dbReference>
<feature type="region of interest" description="Disordered" evidence="1">
    <location>
        <begin position="430"/>
        <end position="473"/>
    </location>
</feature>
<dbReference type="SUPFAM" id="SSF56112">
    <property type="entry name" value="Protein kinase-like (PK-like)"/>
    <property type="match status" value="1"/>
</dbReference>
<reference evidence="3" key="2">
    <citation type="journal article" date="2022" name="Elife">
        <title>Obligate sexual reproduction of a homothallic fungus closely related to the Cryptococcus pathogenic species complex.</title>
        <authorList>
            <person name="Passer A.R."/>
            <person name="Clancey S.A."/>
            <person name="Shea T."/>
            <person name="David-Palma M."/>
            <person name="Averette A.F."/>
            <person name="Boekhout T."/>
            <person name="Porcel B.M."/>
            <person name="Nowrousian M."/>
            <person name="Cuomo C.A."/>
            <person name="Sun S."/>
            <person name="Heitman J."/>
            <person name="Coelho M.A."/>
        </authorList>
    </citation>
    <scope>NUCLEOTIDE SEQUENCE</scope>
    <source>
        <strain evidence="3">CBS 7841</strain>
    </source>
</reference>
<feature type="region of interest" description="Disordered" evidence="1">
    <location>
        <begin position="140"/>
        <end position="163"/>
    </location>
</feature>
<feature type="compositionally biased region" description="Low complexity" evidence="1">
    <location>
        <begin position="839"/>
        <end position="855"/>
    </location>
</feature>
<feature type="region of interest" description="Disordered" evidence="1">
    <location>
        <begin position="690"/>
        <end position="727"/>
    </location>
</feature>
<dbReference type="Proteomes" id="UP000094043">
    <property type="component" value="Chromosome 7"/>
</dbReference>
<dbReference type="PROSITE" id="PS50011">
    <property type="entry name" value="PROTEIN_KINASE_DOM"/>
    <property type="match status" value="1"/>
</dbReference>
<feature type="compositionally biased region" description="Low complexity" evidence="1">
    <location>
        <begin position="22"/>
        <end position="37"/>
    </location>
</feature>
<dbReference type="KEGG" id="cdep:91089704"/>
<feature type="domain" description="Protein kinase" evidence="2">
    <location>
        <begin position="278"/>
        <end position="911"/>
    </location>
</feature>
<feature type="region of interest" description="Disordered" evidence="1">
    <location>
        <begin position="375"/>
        <end position="415"/>
    </location>
</feature>
<feature type="region of interest" description="Disordered" evidence="1">
    <location>
        <begin position="202"/>
        <end position="261"/>
    </location>
</feature>
<feature type="region of interest" description="Disordered" evidence="1">
    <location>
        <begin position="1"/>
        <end position="62"/>
    </location>
</feature>
<dbReference type="EMBL" id="CP143790">
    <property type="protein sequence ID" value="WVN90259.1"/>
    <property type="molecule type" value="Genomic_DNA"/>
</dbReference>
<dbReference type="Gene3D" id="1.10.510.10">
    <property type="entry name" value="Transferase(Phosphotransferase) domain 1"/>
    <property type="match status" value="1"/>
</dbReference>
<feature type="region of interest" description="Disordered" evidence="1">
    <location>
        <begin position="782"/>
        <end position="867"/>
    </location>
</feature>
<evidence type="ECO:0000259" key="2">
    <source>
        <dbReference type="PROSITE" id="PS50011"/>
    </source>
</evidence>
<dbReference type="AlphaFoldDB" id="A0A1E3IFE5"/>
<organism evidence="3 4">
    <name type="scientific">Cryptococcus depauperatus CBS 7841</name>
    <dbReference type="NCBI Taxonomy" id="1295531"/>
    <lineage>
        <taxon>Eukaryota</taxon>
        <taxon>Fungi</taxon>
        <taxon>Dikarya</taxon>
        <taxon>Basidiomycota</taxon>
        <taxon>Agaricomycotina</taxon>
        <taxon>Tremellomycetes</taxon>
        <taxon>Tremellales</taxon>
        <taxon>Cryptococcaceae</taxon>
        <taxon>Cryptococcus</taxon>
    </lineage>
</organism>
<dbReference type="InterPro" id="IPR008271">
    <property type="entry name" value="Ser/Thr_kinase_AS"/>
</dbReference>
<feature type="compositionally biased region" description="Low complexity" evidence="1">
    <location>
        <begin position="223"/>
        <end position="236"/>
    </location>
</feature>
<accession>A0A1E3IFE5</accession>
<protein>
    <recommendedName>
        <fullName evidence="2">Protein kinase domain-containing protein</fullName>
    </recommendedName>
</protein>
<dbReference type="InterPro" id="IPR000719">
    <property type="entry name" value="Prot_kinase_dom"/>
</dbReference>
<feature type="compositionally biased region" description="Low complexity" evidence="1">
    <location>
        <begin position="787"/>
        <end position="796"/>
    </location>
</feature>
<dbReference type="GeneID" id="91089704"/>